<keyword evidence="6" id="KW-1015">Disulfide bond</keyword>
<evidence type="ECO:0000256" key="5">
    <source>
        <dbReference type="ARBA" id="ARBA00023027"/>
    </source>
</evidence>
<dbReference type="GeneTree" id="ENSGT00390000017291"/>
<dbReference type="Gene3D" id="1.20.82.10">
    <property type="entry name" value="ADP Ribosyl Cyclase, Chain A, domain 1"/>
    <property type="match status" value="1"/>
</dbReference>
<evidence type="ECO:0000256" key="7">
    <source>
        <dbReference type="SAM" id="Phobius"/>
    </source>
</evidence>
<evidence type="ECO:0000256" key="1">
    <source>
        <dbReference type="ARBA" id="ARBA00005406"/>
    </source>
</evidence>
<keyword evidence="7" id="KW-0812">Transmembrane</keyword>
<dbReference type="PANTHER" id="PTHR10912:SF9">
    <property type="entry name" value="ADP-RIBOSYL CYCLASE_CYCLIC ADP-RIBOSE HYDROLASE"/>
    <property type="match status" value="1"/>
</dbReference>
<comment type="similarity">
    <text evidence="1">Belongs to the ADP-ribosyl cyclase family.</text>
</comment>
<keyword evidence="4" id="KW-0378">Hydrolase</keyword>
<name>A0A3B3RXG9_9TELE</name>
<dbReference type="Proteomes" id="UP000261540">
    <property type="component" value="Unplaced"/>
</dbReference>
<proteinExistence type="inferred from homology"/>
<feature type="transmembrane region" description="Helical" evidence="7">
    <location>
        <begin position="12"/>
        <end position="33"/>
    </location>
</feature>
<organism evidence="8 9">
    <name type="scientific">Paramormyrops kingsleyae</name>
    <dbReference type="NCBI Taxonomy" id="1676925"/>
    <lineage>
        <taxon>Eukaryota</taxon>
        <taxon>Metazoa</taxon>
        <taxon>Chordata</taxon>
        <taxon>Craniata</taxon>
        <taxon>Vertebrata</taxon>
        <taxon>Euteleostomi</taxon>
        <taxon>Actinopterygii</taxon>
        <taxon>Neopterygii</taxon>
        <taxon>Teleostei</taxon>
        <taxon>Osteoglossocephala</taxon>
        <taxon>Osteoglossomorpha</taxon>
        <taxon>Osteoglossiformes</taxon>
        <taxon>Mormyridae</taxon>
        <taxon>Paramormyrops</taxon>
    </lineage>
</organism>
<dbReference type="KEGG" id="pki:111850115"/>
<dbReference type="OrthoDB" id="10028716at2759"/>
<dbReference type="PANTHER" id="PTHR10912">
    <property type="entry name" value="ADP-RIBOSYL CYCLASE"/>
    <property type="match status" value="1"/>
</dbReference>
<evidence type="ECO:0000256" key="4">
    <source>
        <dbReference type="ARBA" id="ARBA00022801"/>
    </source>
</evidence>
<dbReference type="GO" id="GO:0005886">
    <property type="term" value="C:plasma membrane"/>
    <property type="evidence" value="ECO:0007669"/>
    <property type="project" value="TreeGrafter"/>
</dbReference>
<evidence type="ECO:0000256" key="3">
    <source>
        <dbReference type="ARBA" id="ARBA00022679"/>
    </source>
</evidence>
<keyword evidence="3" id="KW-0808">Transferase</keyword>
<accession>A0A3B3RXG9</accession>
<sequence>MDTRKRRRNRLIAAVCTTLLLLIILAICVGIIFRSNNGASSSEDLKTNITSRCETFLKNNDLDSSESICNTLWMTFTKAFVGQDPCAVPPEAYRQLFQSKYPACNRTLFWSKTKEISHKYTKEKKCLETLEDTLLGSVMDGLTWCGKNNSNEIFTSGCPAWTECTMNPVRSFWNWSSGMFAEHTCGAATVMLNGSIATPFDPSSFFAIEVGRLIYPRVSGLTVVLVTQKNVTSCENDSLQNLQKVLDPSLKYSCKVIPQSQILDCISDPHTPCGKCW</sequence>
<protein>
    <recommendedName>
        <fullName evidence="2">ADP-ribosyl cyclase/cyclic ADP-ribose hydrolase</fullName>
        <ecNumber evidence="2">3.2.2.6</ecNumber>
    </recommendedName>
</protein>
<evidence type="ECO:0000313" key="8">
    <source>
        <dbReference type="Ensembl" id="ENSPKIP00000022600.1"/>
    </source>
</evidence>
<keyword evidence="9" id="KW-1185">Reference proteome</keyword>
<dbReference type="GO" id="GO:0016740">
    <property type="term" value="F:transferase activity"/>
    <property type="evidence" value="ECO:0007669"/>
    <property type="project" value="UniProtKB-KW"/>
</dbReference>
<dbReference type="Ensembl" id="ENSPKIT00000003269.1">
    <property type="protein sequence ID" value="ENSPKIP00000022600.1"/>
    <property type="gene ID" value="ENSPKIG00000006547.1"/>
</dbReference>
<dbReference type="InterPro" id="IPR003193">
    <property type="entry name" value="ADP-ribosyl_cyclase"/>
</dbReference>
<reference evidence="8" key="2">
    <citation type="submission" date="2025-09" db="UniProtKB">
        <authorList>
            <consortium name="Ensembl"/>
        </authorList>
    </citation>
    <scope>IDENTIFICATION</scope>
</reference>
<dbReference type="AlphaFoldDB" id="A0A3B3RXG9"/>
<keyword evidence="5" id="KW-0520">NAD</keyword>
<keyword evidence="7" id="KW-0472">Membrane</keyword>
<dbReference type="STRING" id="1676925.ENSPKIP00000022600"/>
<dbReference type="Pfam" id="PF02267">
    <property type="entry name" value="Rib_hydrolayse"/>
    <property type="match status" value="1"/>
</dbReference>
<reference evidence="8" key="1">
    <citation type="submission" date="2025-08" db="UniProtKB">
        <authorList>
            <consortium name="Ensembl"/>
        </authorList>
    </citation>
    <scope>IDENTIFICATION</scope>
</reference>
<keyword evidence="7" id="KW-1133">Transmembrane helix</keyword>
<evidence type="ECO:0000256" key="2">
    <source>
        <dbReference type="ARBA" id="ARBA00011982"/>
    </source>
</evidence>
<dbReference type="GO" id="GO:0030890">
    <property type="term" value="P:positive regulation of B cell proliferation"/>
    <property type="evidence" value="ECO:0007669"/>
    <property type="project" value="TreeGrafter"/>
</dbReference>
<evidence type="ECO:0000256" key="6">
    <source>
        <dbReference type="ARBA" id="ARBA00023157"/>
    </source>
</evidence>
<dbReference type="SUPFAM" id="SSF52309">
    <property type="entry name" value="N-(deoxy)ribosyltransferase-like"/>
    <property type="match status" value="1"/>
</dbReference>
<dbReference type="EC" id="3.2.2.6" evidence="2"/>
<dbReference type="GO" id="GO:0061809">
    <property type="term" value="F:NAD+ nucleosidase activity, cyclic ADP-ribose generating"/>
    <property type="evidence" value="ECO:0007669"/>
    <property type="project" value="UniProtKB-EC"/>
</dbReference>
<dbReference type="GO" id="GO:0016849">
    <property type="term" value="F:phosphorus-oxygen lyase activity"/>
    <property type="evidence" value="ECO:0007669"/>
    <property type="project" value="TreeGrafter"/>
</dbReference>
<dbReference type="Gene3D" id="3.40.50.720">
    <property type="entry name" value="NAD(P)-binding Rossmann-like Domain"/>
    <property type="match status" value="1"/>
</dbReference>
<evidence type="ECO:0000313" key="9">
    <source>
        <dbReference type="Proteomes" id="UP000261540"/>
    </source>
</evidence>